<dbReference type="RefSeq" id="WP_344650397.1">
    <property type="nucleotide sequence ID" value="NZ_BAAAGX010000016.1"/>
</dbReference>
<evidence type="ECO:0000313" key="3">
    <source>
        <dbReference type="Proteomes" id="UP001500967"/>
    </source>
</evidence>
<gene>
    <name evidence="2" type="ORF">GCM10009539_40220</name>
</gene>
<sequence>MDNPQWSAGRLRRFSPDDLDDEQRALHRAVTGGRRAAGPQAFALVDDQGRLTGPFNAMLLSPPVGAALQSLGEAVRYESGLSDRTRELAILAVAAHWDSTFERESHEAVGRRAGLTEDELAGVRAGTEPGSLSADELGALRVTRTLLAEQRLDDARYAAAVTSLGERGLFELTTIVGYYGLLALQLRVFAGEG</sequence>
<dbReference type="Pfam" id="PF02627">
    <property type="entry name" value="CMD"/>
    <property type="match status" value="1"/>
</dbReference>
<feature type="domain" description="Carboxymuconolactone decarboxylase-like" evidence="1">
    <location>
        <begin position="62"/>
        <end position="144"/>
    </location>
</feature>
<dbReference type="Gene3D" id="1.20.1290.10">
    <property type="entry name" value="AhpD-like"/>
    <property type="match status" value="1"/>
</dbReference>
<proteinExistence type="predicted"/>
<dbReference type="SUPFAM" id="SSF69118">
    <property type="entry name" value="AhpD-like"/>
    <property type="match status" value="1"/>
</dbReference>
<accession>A0ABN0UHV0</accession>
<organism evidence="2 3">
    <name type="scientific">Cryptosporangium japonicum</name>
    <dbReference type="NCBI Taxonomy" id="80872"/>
    <lineage>
        <taxon>Bacteria</taxon>
        <taxon>Bacillati</taxon>
        <taxon>Actinomycetota</taxon>
        <taxon>Actinomycetes</taxon>
        <taxon>Cryptosporangiales</taxon>
        <taxon>Cryptosporangiaceae</taxon>
        <taxon>Cryptosporangium</taxon>
    </lineage>
</organism>
<dbReference type="EMBL" id="BAAAGX010000016">
    <property type="protein sequence ID" value="GAA0251051.1"/>
    <property type="molecule type" value="Genomic_DNA"/>
</dbReference>
<evidence type="ECO:0000259" key="1">
    <source>
        <dbReference type="Pfam" id="PF02627"/>
    </source>
</evidence>
<dbReference type="PANTHER" id="PTHR34846">
    <property type="entry name" value="4-CARBOXYMUCONOLACTONE DECARBOXYLASE FAMILY PROTEIN (AFU_ORTHOLOGUE AFUA_6G11590)"/>
    <property type="match status" value="1"/>
</dbReference>
<dbReference type="PANTHER" id="PTHR34846:SF11">
    <property type="entry name" value="4-CARBOXYMUCONOLACTONE DECARBOXYLASE FAMILY PROTEIN (AFU_ORTHOLOGUE AFUA_6G11590)"/>
    <property type="match status" value="1"/>
</dbReference>
<evidence type="ECO:0000313" key="2">
    <source>
        <dbReference type="EMBL" id="GAA0251051.1"/>
    </source>
</evidence>
<dbReference type="InterPro" id="IPR029032">
    <property type="entry name" value="AhpD-like"/>
</dbReference>
<dbReference type="Proteomes" id="UP001500967">
    <property type="component" value="Unassembled WGS sequence"/>
</dbReference>
<comment type="caution">
    <text evidence="2">The sequence shown here is derived from an EMBL/GenBank/DDBJ whole genome shotgun (WGS) entry which is preliminary data.</text>
</comment>
<reference evidence="2 3" key="1">
    <citation type="journal article" date="2019" name="Int. J. Syst. Evol. Microbiol.">
        <title>The Global Catalogue of Microorganisms (GCM) 10K type strain sequencing project: providing services to taxonomists for standard genome sequencing and annotation.</title>
        <authorList>
            <consortium name="The Broad Institute Genomics Platform"/>
            <consortium name="The Broad Institute Genome Sequencing Center for Infectious Disease"/>
            <person name="Wu L."/>
            <person name="Ma J."/>
        </authorList>
    </citation>
    <scope>NUCLEOTIDE SEQUENCE [LARGE SCALE GENOMIC DNA]</scope>
    <source>
        <strain evidence="2 3">JCM 10425</strain>
    </source>
</reference>
<name>A0ABN0UHV0_9ACTN</name>
<protein>
    <recommendedName>
        <fullName evidence="1">Carboxymuconolactone decarboxylase-like domain-containing protein</fullName>
    </recommendedName>
</protein>
<dbReference type="InterPro" id="IPR003779">
    <property type="entry name" value="CMD-like"/>
</dbReference>
<keyword evidence="3" id="KW-1185">Reference proteome</keyword>